<keyword evidence="3 12" id="KW-0813">Transport</keyword>
<dbReference type="GO" id="GO:0005272">
    <property type="term" value="F:sodium channel activity"/>
    <property type="evidence" value="ECO:0007669"/>
    <property type="project" value="UniProtKB-KW"/>
</dbReference>
<evidence type="ECO:0000256" key="14">
    <source>
        <dbReference type="SAM" id="Phobius"/>
    </source>
</evidence>
<comment type="subcellular location">
    <subcellularLocation>
        <location evidence="1">Membrane</location>
        <topology evidence="1">Multi-pass membrane protein</topology>
    </subcellularLocation>
</comment>
<keyword evidence="5 12" id="KW-0812">Transmembrane</keyword>
<feature type="compositionally biased region" description="Basic and acidic residues" evidence="13">
    <location>
        <begin position="346"/>
        <end position="359"/>
    </location>
</feature>
<dbReference type="Pfam" id="PF00858">
    <property type="entry name" value="ASC"/>
    <property type="match status" value="1"/>
</dbReference>
<proteinExistence type="inferred from homology"/>
<keyword evidence="4 12" id="KW-0894">Sodium channel</keyword>
<evidence type="ECO:0000256" key="5">
    <source>
        <dbReference type="ARBA" id="ARBA00022692"/>
    </source>
</evidence>
<accession>A0AAV8WSY3</accession>
<evidence type="ECO:0000256" key="8">
    <source>
        <dbReference type="ARBA" id="ARBA00023065"/>
    </source>
</evidence>
<evidence type="ECO:0000256" key="4">
    <source>
        <dbReference type="ARBA" id="ARBA00022461"/>
    </source>
</evidence>
<dbReference type="EMBL" id="JANEYF010004857">
    <property type="protein sequence ID" value="KAJ8929859.1"/>
    <property type="molecule type" value="Genomic_DNA"/>
</dbReference>
<keyword evidence="7" id="KW-0915">Sodium</keyword>
<dbReference type="AlphaFoldDB" id="A0AAV8WSY3"/>
<evidence type="ECO:0000256" key="3">
    <source>
        <dbReference type="ARBA" id="ARBA00022448"/>
    </source>
</evidence>
<keyword evidence="9 14" id="KW-0472">Membrane</keyword>
<keyword evidence="16" id="KW-1185">Reference proteome</keyword>
<keyword evidence="6 14" id="KW-1133">Transmembrane helix</keyword>
<keyword evidence="11 12" id="KW-0407">Ion channel</keyword>
<dbReference type="InterPro" id="IPR001873">
    <property type="entry name" value="ENaC"/>
</dbReference>
<evidence type="ECO:0000313" key="15">
    <source>
        <dbReference type="EMBL" id="KAJ8929859.1"/>
    </source>
</evidence>
<gene>
    <name evidence="15" type="ORF">NQ314_017464</name>
</gene>
<keyword evidence="10 12" id="KW-0739">Sodium transport</keyword>
<dbReference type="Proteomes" id="UP001162156">
    <property type="component" value="Unassembled WGS sequence"/>
</dbReference>
<evidence type="ECO:0000256" key="1">
    <source>
        <dbReference type="ARBA" id="ARBA00004141"/>
    </source>
</evidence>
<evidence type="ECO:0000256" key="10">
    <source>
        <dbReference type="ARBA" id="ARBA00023201"/>
    </source>
</evidence>
<sequence>MLYRHTNEFKNLRQWKPLINSKITKRLLDSSACAKNMAFVFKKKFLTEPVQLLKLIILLICVVFTIYQLAECIRKIIHPPVSTYYNFNLNDTIKYPCLTICRRPAYKTDLFPKYGVKSTSALNSQNAFLNFDFQNYTIHEFLNETSYTFNEVFGQYGYAGIGSNPNLTIKTSYHLMRGLCHTLIPEVQSETFSIGGGYFIYFLHDSMTKDLDEYGVSRSGFQIFLHDPNEILTFEDDQKDSFLEFLYLEASEDMRVILNVQTYGRISTNDKPCVSDLNYSKSKCQEYCVHLQVATTAGCTLPWLLLPENVSFPQCSDFISVRDLIIDFRKWMFTKKNKQEEEETQKEEMNKENKEHENVIDYGESSGNNKEINNGKDDEKTDNSYKNLMDYMSDYKMYYVMVTEPINKLLAQVSLISRVRNCAFVVYTPSILYTIKKIQ</sequence>
<comment type="caution">
    <text evidence="15">The sequence shown here is derived from an EMBL/GenBank/DDBJ whole genome shotgun (WGS) entry which is preliminary data.</text>
</comment>
<evidence type="ECO:0000256" key="7">
    <source>
        <dbReference type="ARBA" id="ARBA00023053"/>
    </source>
</evidence>
<reference evidence="15" key="1">
    <citation type="journal article" date="2023" name="Insect Mol. Biol.">
        <title>Genome sequencing provides insights into the evolution of gene families encoding plant cell wall-degrading enzymes in longhorned beetles.</title>
        <authorList>
            <person name="Shin N.R."/>
            <person name="Okamura Y."/>
            <person name="Kirsch R."/>
            <person name="Pauchet Y."/>
        </authorList>
    </citation>
    <scope>NUCLEOTIDE SEQUENCE</scope>
    <source>
        <strain evidence="15">RBIC_L_NR</strain>
    </source>
</reference>
<evidence type="ECO:0000256" key="11">
    <source>
        <dbReference type="ARBA" id="ARBA00023303"/>
    </source>
</evidence>
<keyword evidence="8 12" id="KW-0406">Ion transport</keyword>
<evidence type="ECO:0000256" key="2">
    <source>
        <dbReference type="ARBA" id="ARBA00007193"/>
    </source>
</evidence>
<evidence type="ECO:0000256" key="9">
    <source>
        <dbReference type="ARBA" id="ARBA00023136"/>
    </source>
</evidence>
<evidence type="ECO:0000256" key="12">
    <source>
        <dbReference type="RuleBase" id="RU000679"/>
    </source>
</evidence>
<evidence type="ECO:0000313" key="16">
    <source>
        <dbReference type="Proteomes" id="UP001162156"/>
    </source>
</evidence>
<protein>
    <submittedName>
        <fullName evidence="15">Uncharacterized protein</fullName>
    </submittedName>
</protein>
<organism evidence="15 16">
    <name type="scientific">Rhamnusium bicolor</name>
    <dbReference type="NCBI Taxonomy" id="1586634"/>
    <lineage>
        <taxon>Eukaryota</taxon>
        <taxon>Metazoa</taxon>
        <taxon>Ecdysozoa</taxon>
        <taxon>Arthropoda</taxon>
        <taxon>Hexapoda</taxon>
        <taxon>Insecta</taxon>
        <taxon>Pterygota</taxon>
        <taxon>Neoptera</taxon>
        <taxon>Endopterygota</taxon>
        <taxon>Coleoptera</taxon>
        <taxon>Polyphaga</taxon>
        <taxon>Cucujiformia</taxon>
        <taxon>Chrysomeloidea</taxon>
        <taxon>Cerambycidae</taxon>
        <taxon>Lepturinae</taxon>
        <taxon>Rhagiini</taxon>
        <taxon>Rhamnusium</taxon>
    </lineage>
</organism>
<feature type="transmembrane region" description="Helical" evidence="14">
    <location>
        <begin position="52"/>
        <end position="70"/>
    </location>
</feature>
<evidence type="ECO:0000256" key="6">
    <source>
        <dbReference type="ARBA" id="ARBA00022989"/>
    </source>
</evidence>
<comment type="similarity">
    <text evidence="2 12">Belongs to the amiloride-sensitive sodium channel (TC 1.A.6) family.</text>
</comment>
<name>A0AAV8WSY3_9CUCU</name>
<evidence type="ECO:0000256" key="13">
    <source>
        <dbReference type="SAM" id="MobiDB-lite"/>
    </source>
</evidence>
<dbReference type="GO" id="GO:0016020">
    <property type="term" value="C:membrane"/>
    <property type="evidence" value="ECO:0007669"/>
    <property type="project" value="UniProtKB-SubCell"/>
</dbReference>
<feature type="region of interest" description="Disordered" evidence="13">
    <location>
        <begin position="339"/>
        <end position="381"/>
    </location>
</feature>